<sequence length="51" mass="5095">MRILGAVVGLALAGLSVLQPTLLGTLGTFLSILAQVVTLAVQLAGLIPLPT</sequence>
<evidence type="ECO:0000313" key="2">
    <source>
        <dbReference type="Proteomes" id="UP000619545"/>
    </source>
</evidence>
<dbReference type="Proteomes" id="UP000619545">
    <property type="component" value="Unassembled WGS sequence"/>
</dbReference>
<dbReference type="RefSeq" id="WP_158295872.1">
    <property type="nucleotide sequence ID" value="NZ_DUJS01000004.1"/>
</dbReference>
<evidence type="ECO:0000313" key="1">
    <source>
        <dbReference type="EMBL" id="HII70556.1"/>
    </source>
</evidence>
<organism evidence="1 2">
    <name type="scientific">Methanopyrus kandleri</name>
    <dbReference type="NCBI Taxonomy" id="2320"/>
    <lineage>
        <taxon>Archaea</taxon>
        <taxon>Methanobacteriati</taxon>
        <taxon>Methanobacteriota</taxon>
        <taxon>Methanomada group</taxon>
        <taxon>Methanopyri</taxon>
        <taxon>Methanopyrales</taxon>
        <taxon>Methanopyraceae</taxon>
        <taxon>Methanopyrus</taxon>
    </lineage>
</organism>
<reference evidence="1" key="1">
    <citation type="journal article" date="2020" name="bioRxiv">
        <title>A rank-normalized archaeal taxonomy based on genome phylogeny resolves widespread incomplete and uneven classifications.</title>
        <authorList>
            <person name="Rinke C."/>
            <person name="Chuvochina M."/>
            <person name="Mussig A.J."/>
            <person name="Chaumeil P.-A."/>
            <person name="Waite D.W."/>
            <person name="Whitman W.B."/>
            <person name="Parks D.H."/>
            <person name="Hugenholtz P."/>
        </authorList>
    </citation>
    <scope>NUCLEOTIDE SEQUENCE</scope>
    <source>
        <strain evidence="1">UBA8853</strain>
    </source>
</reference>
<accession>A0A832TAJ6</accession>
<dbReference type="AlphaFoldDB" id="A0A832TAJ6"/>
<proteinExistence type="predicted"/>
<dbReference type="EMBL" id="DUJS01000004">
    <property type="protein sequence ID" value="HII70556.1"/>
    <property type="molecule type" value="Genomic_DNA"/>
</dbReference>
<dbReference type="GeneID" id="43496549"/>
<protein>
    <submittedName>
        <fullName evidence="1">Uncharacterized protein</fullName>
    </submittedName>
</protein>
<comment type="caution">
    <text evidence="1">The sequence shown here is derived from an EMBL/GenBank/DDBJ whole genome shotgun (WGS) entry which is preliminary data.</text>
</comment>
<name>A0A832TAJ6_9EURY</name>
<gene>
    <name evidence="1" type="ORF">HA336_04920</name>
</gene>